<proteinExistence type="predicted"/>
<protein>
    <submittedName>
        <fullName evidence="1">Unplaced genomic scaffold K443scaffold_45, whole genome shotgun sequence</fullName>
    </submittedName>
</protein>
<dbReference type="HOGENOM" id="CLU_095028_0_0_1"/>
<name>A0A0C9WVH4_9AGAR</name>
<reference evidence="2" key="2">
    <citation type="submission" date="2015-01" db="EMBL/GenBank/DDBJ databases">
        <title>Evolutionary Origins and Diversification of the Mycorrhizal Mutualists.</title>
        <authorList>
            <consortium name="DOE Joint Genome Institute"/>
            <consortium name="Mycorrhizal Genomics Consortium"/>
            <person name="Kohler A."/>
            <person name="Kuo A."/>
            <person name="Nagy L.G."/>
            <person name="Floudas D."/>
            <person name="Copeland A."/>
            <person name="Barry K.W."/>
            <person name="Cichocki N."/>
            <person name="Veneault-Fourrey C."/>
            <person name="LaButti K."/>
            <person name="Lindquist E.A."/>
            <person name="Lipzen A."/>
            <person name="Lundell T."/>
            <person name="Morin E."/>
            <person name="Murat C."/>
            <person name="Riley R."/>
            <person name="Ohm R."/>
            <person name="Sun H."/>
            <person name="Tunlid A."/>
            <person name="Henrissat B."/>
            <person name="Grigoriev I.V."/>
            <person name="Hibbett D.S."/>
            <person name="Martin F."/>
        </authorList>
    </citation>
    <scope>NUCLEOTIDE SEQUENCE [LARGE SCALE GENOMIC DNA]</scope>
    <source>
        <strain evidence="2">LaAM-08-1</strain>
    </source>
</reference>
<dbReference type="Proteomes" id="UP000054477">
    <property type="component" value="Unassembled WGS sequence"/>
</dbReference>
<gene>
    <name evidence="1" type="ORF">K443DRAFT_5401</name>
</gene>
<dbReference type="AlphaFoldDB" id="A0A0C9WVH4"/>
<dbReference type="OrthoDB" id="3088531at2759"/>
<sequence length="148" mass="16395">MITSGSHWCGSKATAKAKHAETVSIPYDAVPGMDTNSREFRKAILVENAKAGNPRGKRARTEPPFIGGLAELQSLQTRAHAVVTKRMPGEPTLGYFKQQEVDLRERVLLSMQRLELELRLRDILVADYEIALAQIAERDPKGKSVAIN</sequence>
<organism evidence="1 2">
    <name type="scientific">Laccaria amethystina LaAM-08-1</name>
    <dbReference type="NCBI Taxonomy" id="1095629"/>
    <lineage>
        <taxon>Eukaryota</taxon>
        <taxon>Fungi</taxon>
        <taxon>Dikarya</taxon>
        <taxon>Basidiomycota</taxon>
        <taxon>Agaricomycotina</taxon>
        <taxon>Agaricomycetes</taxon>
        <taxon>Agaricomycetidae</taxon>
        <taxon>Agaricales</taxon>
        <taxon>Agaricineae</taxon>
        <taxon>Hydnangiaceae</taxon>
        <taxon>Laccaria</taxon>
    </lineage>
</organism>
<evidence type="ECO:0000313" key="1">
    <source>
        <dbReference type="EMBL" id="KIK03465.1"/>
    </source>
</evidence>
<accession>A0A0C9WVH4</accession>
<reference evidence="1 2" key="1">
    <citation type="submission" date="2014-04" db="EMBL/GenBank/DDBJ databases">
        <authorList>
            <consortium name="DOE Joint Genome Institute"/>
            <person name="Kuo A."/>
            <person name="Kohler A."/>
            <person name="Nagy L.G."/>
            <person name="Floudas D."/>
            <person name="Copeland A."/>
            <person name="Barry K.W."/>
            <person name="Cichocki N."/>
            <person name="Veneault-Fourrey C."/>
            <person name="LaButti K."/>
            <person name="Lindquist E.A."/>
            <person name="Lipzen A."/>
            <person name="Lundell T."/>
            <person name="Morin E."/>
            <person name="Murat C."/>
            <person name="Sun H."/>
            <person name="Tunlid A."/>
            <person name="Henrissat B."/>
            <person name="Grigoriev I.V."/>
            <person name="Hibbett D.S."/>
            <person name="Martin F."/>
            <person name="Nordberg H.P."/>
            <person name="Cantor M.N."/>
            <person name="Hua S.X."/>
        </authorList>
    </citation>
    <scope>NUCLEOTIDE SEQUENCE [LARGE SCALE GENOMIC DNA]</scope>
    <source>
        <strain evidence="1 2">LaAM-08-1</strain>
    </source>
</reference>
<evidence type="ECO:0000313" key="2">
    <source>
        <dbReference type="Proteomes" id="UP000054477"/>
    </source>
</evidence>
<dbReference type="EMBL" id="KN838580">
    <property type="protein sequence ID" value="KIK03465.1"/>
    <property type="molecule type" value="Genomic_DNA"/>
</dbReference>
<keyword evidence="2" id="KW-1185">Reference proteome</keyword>